<feature type="compositionally biased region" description="Basic and acidic residues" evidence="1">
    <location>
        <begin position="50"/>
        <end position="67"/>
    </location>
</feature>
<dbReference type="EMBL" id="WAAD01041937">
    <property type="protein sequence ID" value="NWH55193.1"/>
    <property type="molecule type" value="Genomic_DNA"/>
</dbReference>
<feature type="non-terminal residue" evidence="2">
    <location>
        <position position="1"/>
    </location>
</feature>
<proteinExistence type="predicted"/>
<organism evidence="2 3">
    <name type="scientific">Fregata magnificens</name>
    <name type="common">Magnificent frigatebird</name>
    <dbReference type="NCBI Taxonomy" id="37042"/>
    <lineage>
        <taxon>Eukaryota</taxon>
        <taxon>Metazoa</taxon>
        <taxon>Chordata</taxon>
        <taxon>Craniata</taxon>
        <taxon>Vertebrata</taxon>
        <taxon>Euteleostomi</taxon>
        <taxon>Archelosauria</taxon>
        <taxon>Archosauria</taxon>
        <taxon>Dinosauria</taxon>
        <taxon>Saurischia</taxon>
        <taxon>Theropoda</taxon>
        <taxon>Coelurosauria</taxon>
        <taxon>Aves</taxon>
        <taxon>Neognathae</taxon>
        <taxon>Neoaves</taxon>
        <taxon>Aequornithes</taxon>
        <taxon>Suliformes</taxon>
        <taxon>Fregatidae</taxon>
        <taxon>Fregata</taxon>
    </lineage>
</organism>
<evidence type="ECO:0000313" key="3">
    <source>
        <dbReference type="Proteomes" id="UP000632118"/>
    </source>
</evidence>
<accession>A0A850WGI3</accession>
<keyword evidence="3" id="KW-1185">Reference proteome</keyword>
<comment type="caution">
    <text evidence="2">The sequence shown here is derived from an EMBL/GenBank/DDBJ whole genome shotgun (WGS) entry which is preliminary data.</text>
</comment>
<sequence>RLRDTGQFVVAELAALEREQARVDARAVTLERELRGLMQSGTGTRGPHRGHGDLTRDMEIWGHGDRE</sequence>
<evidence type="ECO:0000256" key="1">
    <source>
        <dbReference type="SAM" id="MobiDB-lite"/>
    </source>
</evidence>
<name>A0A850WGI3_FREMA</name>
<protein>
    <submittedName>
        <fullName evidence="2">EH1L1 protein</fullName>
    </submittedName>
</protein>
<gene>
    <name evidence="2" type="primary">Ehbp1l1</name>
    <name evidence="2" type="ORF">FREMAG_R14750</name>
</gene>
<feature type="non-terminal residue" evidence="2">
    <location>
        <position position="67"/>
    </location>
</feature>
<dbReference type="AlphaFoldDB" id="A0A850WGI3"/>
<dbReference type="Proteomes" id="UP000632118">
    <property type="component" value="Unassembled WGS sequence"/>
</dbReference>
<evidence type="ECO:0000313" key="2">
    <source>
        <dbReference type="EMBL" id="NWH55193.1"/>
    </source>
</evidence>
<reference evidence="2" key="1">
    <citation type="submission" date="2019-09" db="EMBL/GenBank/DDBJ databases">
        <title>Bird 10,000 Genomes (B10K) Project - Family phase.</title>
        <authorList>
            <person name="Zhang G."/>
        </authorList>
    </citation>
    <scope>NUCLEOTIDE SEQUENCE</scope>
    <source>
        <strain evidence="2">B10K-DU-002-48</strain>
        <tissue evidence="2">Muscle</tissue>
    </source>
</reference>
<feature type="region of interest" description="Disordered" evidence="1">
    <location>
        <begin position="36"/>
        <end position="67"/>
    </location>
</feature>